<feature type="transmembrane region" description="Helical" evidence="1">
    <location>
        <begin position="155"/>
        <end position="179"/>
    </location>
</feature>
<name>A0ABY6BAS0_9GAMM</name>
<keyword evidence="1" id="KW-1133">Transmembrane helix</keyword>
<reference evidence="2" key="1">
    <citation type="submission" date="2022-09" db="EMBL/GenBank/DDBJ databases">
        <title>Tahibacter sp. nov., isolated from a fresh water.</title>
        <authorList>
            <person name="Baek J.H."/>
            <person name="Lee J.K."/>
            <person name="Kim J.M."/>
            <person name="Jeon C.O."/>
        </authorList>
    </citation>
    <scope>NUCLEOTIDE SEQUENCE</scope>
    <source>
        <strain evidence="2">W38</strain>
    </source>
</reference>
<dbReference type="EMBL" id="CP104694">
    <property type="protein sequence ID" value="UXI67163.1"/>
    <property type="molecule type" value="Genomic_DNA"/>
</dbReference>
<keyword evidence="1" id="KW-0472">Membrane</keyword>
<evidence type="ECO:0000313" key="3">
    <source>
        <dbReference type="Proteomes" id="UP001064632"/>
    </source>
</evidence>
<dbReference type="PANTHER" id="PTHR40115">
    <property type="entry name" value="INNER MEMBRANE PROTEIN WITH PEPSY TM HELIX"/>
    <property type="match status" value="1"/>
</dbReference>
<keyword evidence="1" id="KW-0812">Transmembrane</keyword>
<organism evidence="2 3">
    <name type="scientific">Tahibacter amnicola</name>
    <dbReference type="NCBI Taxonomy" id="2976241"/>
    <lineage>
        <taxon>Bacteria</taxon>
        <taxon>Pseudomonadati</taxon>
        <taxon>Pseudomonadota</taxon>
        <taxon>Gammaproteobacteria</taxon>
        <taxon>Lysobacterales</taxon>
        <taxon>Rhodanobacteraceae</taxon>
        <taxon>Tahibacter</taxon>
    </lineage>
</organism>
<proteinExistence type="predicted"/>
<dbReference type="InterPro" id="IPR032307">
    <property type="entry name" value="PepSY_TM-like_2"/>
</dbReference>
<gene>
    <name evidence="2" type="ORF">N4264_20835</name>
</gene>
<evidence type="ECO:0000256" key="1">
    <source>
        <dbReference type="SAM" id="Phobius"/>
    </source>
</evidence>
<dbReference type="Pfam" id="PF16357">
    <property type="entry name" value="PepSY_TM_like_2"/>
    <property type="match status" value="1"/>
</dbReference>
<accession>A0ABY6BAS0</accession>
<evidence type="ECO:0000313" key="2">
    <source>
        <dbReference type="EMBL" id="UXI67163.1"/>
    </source>
</evidence>
<feature type="transmembrane region" description="Helical" evidence="1">
    <location>
        <begin position="20"/>
        <end position="41"/>
    </location>
</feature>
<sequence>MSVDDPQRPSGWLKTLLRWHWISSAVSLIGLLAFAVTGVTLNHAAQIPAKPVVTRLQAEVPAPVRDALAAIPEGGELPGAVREWVQTQFPVHLAAARIDVSPDDITISLPRPGGDSWVSIDPVAGTAEYERTDRGWIAWFNDLHKGRNTGPAWTWFIDLFALACIVFAVTGLLLLQLHAARRPQTWPLVALGLLVPLVLVLAFVH</sequence>
<dbReference type="RefSeq" id="WP_261694139.1">
    <property type="nucleotide sequence ID" value="NZ_CP104694.1"/>
</dbReference>
<feature type="transmembrane region" description="Helical" evidence="1">
    <location>
        <begin position="185"/>
        <end position="204"/>
    </location>
</feature>
<dbReference type="PANTHER" id="PTHR40115:SF1">
    <property type="entry name" value="INNER MEMBRANE PROTEIN WITH PEPSY TM HELIX"/>
    <property type="match status" value="1"/>
</dbReference>
<protein>
    <submittedName>
        <fullName evidence="2">PepSY-associated TM helix domain-containing protein</fullName>
    </submittedName>
</protein>
<dbReference type="Proteomes" id="UP001064632">
    <property type="component" value="Chromosome"/>
</dbReference>
<keyword evidence="3" id="KW-1185">Reference proteome</keyword>